<evidence type="ECO:0000256" key="3">
    <source>
        <dbReference type="ARBA" id="ARBA00022854"/>
    </source>
</evidence>
<evidence type="ECO:0000256" key="1">
    <source>
        <dbReference type="ARBA" id="ARBA00022656"/>
    </source>
</evidence>
<dbReference type="OrthoDB" id="1373055at2759"/>
<accession>A0A371HAW9</accession>
<keyword evidence="5" id="KW-1015">Disulfide bond</keyword>
<reference evidence="7" key="1">
    <citation type="submission" date="2018-05" db="EMBL/GenBank/DDBJ databases">
        <title>Draft genome of Mucuna pruriens seed.</title>
        <authorList>
            <person name="Nnadi N.E."/>
            <person name="Vos R."/>
            <person name="Hasami M.H."/>
            <person name="Devisetty U.K."/>
            <person name="Aguiy J.C."/>
        </authorList>
    </citation>
    <scope>NUCLEOTIDE SEQUENCE [LARGE SCALE GENOMIC DNA]</scope>
    <source>
        <strain evidence="7">JCA_2017</strain>
    </source>
</reference>
<evidence type="ECO:0000256" key="4">
    <source>
        <dbReference type="ARBA" id="ARBA00023129"/>
    </source>
</evidence>
<feature type="non-terminal residue" evidence="7">
    <location>
        <position position="1"/>
    </location>
</feature>
<dbReference type="AlphaFoldDB" id="A0A371HAW9"/>
<evidence type="ECO:0000256" key="2">
    <source>
        <dbReference type="ARBA" id="ARBA00022761"/>
    </source>
</evidence>
<dbReference type="InterPro" id="IPR012512">
    <property type="entry name" value="Albumin_I"/>
</dbReference>
<dbReference type="GO" id="GO:0090729">
    <property type="term" value="F:toxin activity"/>
    <property type="evidence" value="ECO:0007669"/>
    <property type="project" value="UniProtKB-KW"/>
</dbReference>
<dbReference type="STRING" id="157652.A0A371HAW9"/>
<feature type="domain" description="Albumin I chain a" evidence="6">
    <location>
        <begin position="56"/>
        <end position="94"/>
    </location>
</feature>
<keyword evidence="4" id="KW-0708">Seed storage protein</keyword>
<sequence length="95" mass="10600">MFPMKHTEAAVCLGYCSPYENYPCGSTNCRCLPIARFIGSCAYSSEHASVAKMIEEHPNLCQSNDECMKKGSGNFCARYPNSNIDYGWCLDSDKH</sequence>
<evidence type="ECO:0000259" key="6">
    <source>
        <dbReference type="Pfam" id="PF16720"/>
    </source>
</evidence>
<comment type="caution">
    <text evidence="7">The sequence shown here is derived from an EMBL/GenBank/DDBJ whole genome shotgun (WGS) entry which is preliminary data.</text>
</comment>
<dbReference type="EMBL" id="QJKJ01003103">
    <property type="protein sequence ID" value="RDX99948.1"/>
    <property type="molecule type" value="Genomic_DNA"/>
</dbReference>
<dbReference type="Pfam" id="PF16720">
    <property type="entry name" value="Albumin_I_a"/>
    <property type="match status" value="1"/>
</dbReference>
<evidence type="ECO:0000313" key="7">
    <source>
        <dbReference type="EMBL" id="RDX99948.1"/>
    </source>
</evidence>
<protein>
    <recommendedName>
        <fullName evidence="6">Albumin I chain a domain-containing protein</fullName>
    </recommendedName>
</protein>
<keyword evidence="3" id="KW-0960">Knottin</keyword>
<evidence type="ECO:0000256" key="5">
    <source>
        <dbReference type="ARBA" id="ARBA00023157"/>
    </source>
</evidence>
<organism evidence="7 8">
    <name type="scientific">Mucuna pruriens</name>
    <name type="common">Velvet bean</name>
    <name type="synonym">Dolichos pruriens</name>
    <dbReference type="NCBI Taxonomy" id="157652"/>
    <lineage>
        <taxon>Eukaryota</taxon>
        <taxon>Viridiplantae</taxon>
        <taxon>Streptophyta</taxon>
        <taxon>Embryophyta</taxon>
        <taxon>Tracheophyta</taxon>
        <taxon>Spermatophyta</taxon>
        <taxon>Magnoliopsida</taxon>
        <taxon>eudicotyledons</taxon>
        <taxon>Gunneridae</taxon>
        <taxon>Pentapetalae</taxon>
        <taxon>rosids</taxon>
        <taxon>fabids</taxon>
        <taxon>Fabales</taxon>
        <taxon>Fabaceae</taxon>
        <taxon>Papilionoideae</taxon>
        <taxon>50 kb inversion clade</taxon>
        <taxon>NPAAA clade</taxon>
        <taxon>indigoferoid/millettioid clade</taxon>
        <taxon>Phaseoleae</taxon>
        <taxon>Mucuna</taxon>
    </lineage>
</organism>
<proteinExistence type="predicted"/>
<gene>
    <name evidence="7" type="ORF">CR513_16922</name>
</gene>
<dbReference type="InterPro" id="IPR032000">
    <property type="entry name" value="Albumin_I_a"/>
</dbReference>
<keyword evidence="2" id="KW-0758">Storage protein</keyword>
<name>A0A371HAW9_MUCPR</name>
<dbReference type="SMR" id="A0A371HAW9"/>
<evidence type="ECO:0000313" key="8">
    <source>
        <dbReference type="Proteomes" id="UP000257109"/>
    </source>
</evidence>
<dbReference type="Pfam" id="PF08027">
    <property type="entry name" value="Albumin_I"/>
    <property type="match status" value="1"/>
</dbReference>
<keyword evidence="8" id="KW-1185">Reference proteome</keyword>
<keyword evidence="1" id="KW-0800">Toxin</keyword>
<dbReference type="Proteomes" id="UP000257109">
    <property type="component" value="Unassembled WGS sequence"/>
</dbReference>
<dbReference type="GO" id="GO:0045735">
    <property type="term" value="F:nutrient reservoir activity"/>
    <property type="evidence" value="ECO:0007669"/>
    <property type="project" value="UniProtKB-KW"/>
</dbReference>
<dbReference type="SUPFAM" id="SSF57059">
    <property type="entry name" value="omega toxin-like"/>
    <property type="match status" value="1"/>
</dbReference>